<proteinExistence type="predicted"/>
<dbReference type="Proteomes" id="UP000004633">
    <property type="component" value="Unassembled WGS sequence"/>
</dbReference>
<dbReference type="HOGENOM" id="CLU_2755581_0_0_9"/>
<keyword evidence="2" id="KW-1185">Reference proteome</keyword>
<organism evidence="1 2">
    <name type="scientific">Selenomonas artemidis F0399</name>
    <dbReference type="NCBI Taxonomy" id="749551"/>
    <lineage>
        <taxon>Bacteria</taxon>
        <taxon>Bacillati</taxon>
        <taxon>Bacillota</taxon>
        <taxon>Negativicutes</taxon>
        <taxon>Selenomonadales</taxon>
        <taxon>Selenomonadaceae</taxon>
        <taxon>Selenomonas</taxon>
    </lineage>
</organism>
<dbReference type="AlphaFoldDB" id="E7N1S5"/>
<evidence type="ECO:0000313" key="1">
    <source>
        <dbReference type="EMBL" id="EFW29707.1"/>
    </source>
</evidence>
<dbReference type="STRING" id="749551.HMPREF9555_00934"/>
<evidence type="ECO:0000313" key="2">
    <source>
        <dbReference type="Proteomes" id="UP000004633"/>
    </source>
</evidence>
<comment type="caution">
    <text evidence="1">The sequence shown here is derived from an EMBL/GenBank/DDBJ whole genome shotgun (WGS) entry which is preliminary data.</text>
</comment>
<accession>E7N1S5</accession>
<protein>
    <submittedName>
        <fullName evidence="1">Uncharacterized protein</fullName>
    </submittedName>
</protein>
<gene>
    <name evidence="1" type="ORF">HMPREF9555_00934</name>
</gene>
<sequence length="70" mass="7896">MMNSAIGERQMLPWQTNSIFFITYDLPVRCGFGSGTADSTVNLSAPQAPRACLLHMKMLEYKWNDKLGEI</sequence>
<reference evidence="1 2" key="1">
    <citation type="submission" date="2010-08" db="EMBL/GenBank/DDBJ databases">
        <authorList>
            <person name="Weinstock G."/>
            <person name="Sodergren E."/>
            <person name="Clifton S."/>
            <person name="Fulton L."/>
            <person name="Fulton B."/>
            <person name="Courtney L."/>
            <person name="Fronick C."/>
            <person name="Harrison M."/>
            <person name="Strong C."/>
            <person name="Farmer C."/>
            <person name="Delahaunty K."/>
            <person name="Markovic C."/>
            <person name="Hall O."/>
            <person name="Minx P."/>
            <person name="Tomlinson C."/>
            <person name="Mitreva M."/>
            <person name="Hou S."/>
            <person name="Chen J."/>
            <person name="Wollam A."/>
            <person name="Pepin K.H."/>
            <person name="Johnson M."/>
            <person name="Bhonagiri V."/>
            <person name="Zhang X."/>
            <person name="Suruliraj S."/>
            <person name="Warren W."/>
            <person name="Chinwalla A."/>
            <person name="Mardis E.R."/>
            <person name="Wilson R.K."/>
        </authorList>
    </citation>
    <scope>NUCLEOTIDE SEQUENCE [LARGE SCALE GENOMIC DNA]</scope>
    <source>
        <strain evidence="1 2">F0399</strain>
    </source>
</reference>
<dbReference type="EMBL" id="AECV01000016">
    <property type="protein sequence ID" value="EFW29707.1"/>
    <property type="molecule type" value="Genomic_DNA"/>
</dbReference>
<name>E7N1S5_9FIRM</name>